<dbReference type="PROSITE" id="PS51482">
    <property type="entry name" value="DEGV"/>
    <property type="match status" value="1"/>
</dbReference>
<dbReference type="InterPro" id="IPR043168">
    <property type="entry name" value="DegV_C"/>
</dbReference>
<keyword evidence="1" id="KW-0446">Lipid-binding</keyword>
<name>G9WNW7_9FIRM</name>
<dbReference type="Gene3D" id="2.20.28.50">
    <property type="entry name" value="degv family protein"/>
    <property type="match status" value="1"/>
</dbReference>
<dbReference type="InterPro" id="IPR050270">
    <property type="entry name" value="DegV_domain_contain"/>
</dbReference>
<dbReference type="HOGENOM" id="CLU_048251_2_1_9"/>
<dbReference type="STRING" id="796943.HMPREF9625_01050"/>
<dbReference type="PANTHER" id="PTHR33434">
    <property type="entry name" value="DEGV DOMAIN-CONTAINING PROTEIN DR_1986-RELATED"/>
    <property type="match status" value="1"/>
</dbReference>
<evidence type="ECO:0000256" key="1">
    <source>
        <dbReference type="ARBA" id="ARBA00023121"/>
    </source>
</evidence>
<dbReference type="Gene3D" id="3.40.50.10440">
    <property type="entry name" value="Dihydroxyacetone kinase, domain 1"/>
    <property type="match status" value="1"/>
</dbReference>
<accession>G9WNW7</accession>
<keyword evidence="3" id="KW-1185">Reference proteome</keyword>
<gene>
    <name evidence="2" type="ORF">HMPREF9625_01050</name>
</gene>
<organism evidence="2 3">
    <name type="scientific">Oribacterium parvum ACB1</name>
    <dbReference type="NCBI Taxonomy" id="796943"/>
    <lineage>
        <taxon>Bacteria</taxon>
        <taxon>Bacillati</taxon>
        <taxon>Bacillota</taxon>
        <taxon>Clostridia</taxon>
        <taxon>Lachnospirales</taxon>
        <taxon>Lachnospiraceae</taxon>
        <taxon>Oribacterium</taxon>
    </lineage>
</organism>
<dbReference type="EMBL" id="AFZC02000003">
    <property type="protein sequence ID" value="EHL10854.1"/>
    <property type="molecule type" value="Genomic_DNA"/>
</dbReference>
<protein>
    <submittedName>
        <fullName evidence="2">DegV family EDD domain-containing protein</fullName>
    </submittedName>
</protein>
<dbReference type="InterPro" id="IPR003797">
    <property type="entry name" value="DegV"/>
</dbReference>
<reference evidence="2" key="2">
    <citation type="submission" date="2013-03" db="EMBL/GenBank/DDBJ databases">
        <title>The Genome Sequence of Oribacterium sp. ACB1.</title>
        <authorList>
            <consortium name="The Broad Institute Genomics Platform"/>
            <consortium name="The Broad Institute Genome Sequencing Center for Infectious Disease"/>
            <person name="Earl A."/>
            <person name="Ward D."/>
            <person name="Feldgarden M."/>
            <person name="Gevers D."/>
            <person name="Sizova M."/>
            <person name="Hazen A."/>
            <person name="Epstein S."/>
            <person name="Walker B."/>
            <person name="Young S."/>
            <person name="Zeng Q."/>
            <person name="Gargeya S."/>
            <person name="Fitzgerald M."/>
            <person name="Haas B."/>
            <person name="Abouelleil A."/>
            <person name="Allen A.W."/>
            <person name="Alvarado L."/>
            <person name="Arachchi H.M."/>
            <person name="Berlin A.M."/>
            <person name="Chapman S.B."/>
            <person name="Gainer-Dewar J."/>
            <person name="Goldberg J."/>
            <person name="Griggs A."/>
            <person name="Gujja S."/>
            <person name="Hansen M."/>
            <person name="Howarth C."/>
            <person name="Imamovic A."/>
            <person name="Ireland A."/>
            <person name="Larimer J."/>
            <person name="McCowan C."/>
            <person name="Murphy C."/>
            <person name="Pearson M."/>
            <person name="Poon T.W."/>
            <person name="Priest M."/>
            <person name="Roberts A."/>
            <person name="Saif S."/>
            <person name="Shea T."/>
            <person name="Sisk P."/>
            <person name="Sykes S."/>
            <person name="Wortman J."/>
            <person name="Nusbaum C."/>
            <person name="Birren B."/>
        </authorList>
    </citation>
    <scope>NUCLEOTIDE SEQUENCE [LARGE SCALE GENOMIC DNA]</scope>
    <source>
        <strain evidence="2">ACB1</strain>
    </source>
</reference>
<dbReference type="RefSeq" id="WP_009534906.1">
    <property type="nucleotide sequence ID" value="NZ_KE148312.1"/>
</dbReference>
<dbReference type="PATRIC" id="fig|796943.3.peg.1479"/>
<dbReference type="GO" id="GO:0008289">
    <property type="term" value="F:lipid binding"/>
    <property type="evidence" value="ECO:0007669"/>
    <property type="project" value="UniProtKB-KW"/>
</dbReference>
<evidence type="ECO:0000313" key="2">
    <source>
        <dbReference type="EMBL" id="EHL10854.1"/>
    </source>
</evidence>
<dbReference type="Proteomes" id="UP000018461">
    <property type="component" value="Unassembled WGS sequence"/>
</dbReference>
<dbReference type="PANTHER" id="PTHR33434:SF2">
    <property type="entry name" value="FATTY ACID-BINDING PROTEIN TM_1468"/>
    <property type="match status" value="1"/>
</dbReference>
<comment type="caution">
    <text evidence="2">The sequence shown here is derived from an EMBL/GenBank/DDBJ whole genome shotgun (WGS) entry which is preliminary data.</text>
</comment>
<reference evidence="2" key="1">
    <citation type="submission" date="2011-08" db="EMBL/GenBank/DDBJ databases">
        <authorList>
            <consortium name="The Broad Institute Genome Sequencing Platform"/>
            <person name="Earl A."/>
            <person name="Ward D."/>
            <person name="Feldgarden M."/>
            <person name="Gevers D."/>
            <person name="Sizova M."/>
            <person name="Hazen A."/>
            <person name="Epstein S."/>
            <person name="Young S.K."/>
            <person name="Zeng Q."/>
            <person name="Gargeya S."/>
            <person name="Fitzgerald M."/>
            <person name="Haas B."/>
            <person name="Abouelleil A."/>
            <person name="Alvarado L."/>
            <person name="Arachchi H.M."/>
            <person name="Berlin A."/>
            <person name="Brown A."/>
            <person name="Chapman S.B."/>
            <person name="Chen Z."/>
            <person name="Dunbar C."/>
            <person name="Freedman E."/>
            <person name="Gearin G."/>
            <person name="Gellesch M."/>
            <person name="Goldberg J."/>
            <person name="Griggs A."/>
            <person name="Gujja S."/>
            <person name="Heiman D."/>
            <person name="Howarth C."/>
            <person name="Larson L."/>
            <person name="Lui A."/>
            <person name="MacDonald P.J.P."/>
            <person name="Montmayeur A."/>
            <person name="Murphy C."/>
            <person name="Neiman D."/>
            <person name="Pearson M."/>
            <person name="Priest M."/>
            <person name="Roberts A."/>
            <person name="Saif S."/>
            <person name="Shea T."/>
            <person name="Shenoy N."/>
            <person name="Sisk P."/>
            <person name="Stolte C."/>
            <person name="Sykes S."/>
            <person name="Wortman J."/>
            <person name="Nusbaum C."/>
            <person name="Birren B."/>
        </authorList>
    </citation>
    <scope>NUCLEOTIDE SEQUENCE</scope>
    <source>
        <strain evidence="2">ACB1</strain>
    </source>
</reference>
<proteinExistence type="predicted"/>
<dbReference type="Gene3D" id="3.30.1180.10">
    <property type="match status" value="1"/>
</dbReference>
<dbReference type="NCBIfam" id="TIGR00762">
    <property type="entry name" value="DegV"/>
    <property type="match status" value="1"/>
</dbReference>
<dbReference type="Pfam" id="PF02645">
    <property type="entry name" value="DegV"/>
    <property type="match status" value="1"/>
</dbReference>
<dbReference type="SUPFAM" id="SSF82549">
    <property type="entry name" value="DAK1/DegV-like"/>
    <property type="match status" value="1"/>
</dbReference>
<evidence type="ECO:0000313" key="3">
    <source>
        <dbReference type="Proteomes" id="UP000018461"/>
    </source>
</evidence>
<sequence>MSYQIIADSCGDFTEEMQKNPVFRSVPLTLEIASYSILDDEHFDQLDFLKRVKESPVGPKTACPSPEAFQKAIEDSDAEEVYIVTLSAKLSGTFQAATIGQSLYEENAGEEKKKVHIFNSNSASAGECKLCMEIQELKEAGKSFEEVISLIEKECSEITTLFVLESLDTLRKNGRLTGVKSFLASALNIKPVMGAVDGAIVQFGQQRGMQKALKKMVELAVEKAGGVDAVKNKRLVITHVNDPERAEQVKADFEKAAKFRDIVITNARGVATIYANDKGIIVAL</sequence>
<dbReference type="AlphaFoldDB" id="G9WNW7"/>